<comment type="caution">
    <text evidence="5">The sequence shown here is derived from an EMBL/GenBank/DDBJ whole genome shotgun (WGS) entry which is preliminary data.</text>
</comment>
<dbReference type="PRINTS" id="PR00682">
    <property type="entry name" value="IPNSYNTHASE"/>
</dbReference>
<dbReference type="PROSITE" id="PS51471">
    <property type="entry name" value="FE2OG_OXY"/>
    <property type="match status" value="1"/>
</dbReference>
<dbReference type="Pfam" id="PF14226">
    <property type="entry name" value="DIOX_N"/>
    <property type="match status" value="1"/>
</dbReference>
<dbReference type="InterPro" id="IPR005123">
    <property type="entry name" value="Oxoglu/Fe-dep_dioxygenase_dom"/>
</dbReference>
<dbReference type="EMBL" id="QUQM01000002">
    <property type="protein sequence ID" value="KAA8652100.1"/>
    <property type="molecule type" value="Genomic_DNA"/>
</dbReference>
<dbReference type="OrthoDB" id="288590at2759"/>
<organism evidence="5 6">
    <name type="scientific">Aspergillus tanneri</name>
    <dbReference type="NCBI Taxonomy" id="1220188"/>
    <lineage>
        <taxon>Eukaryota</taxon>
        <taxon>Fungi</taxon>
        <taxon>Dikarya</taxon>
        <taxon>Ascomycota</taxon>
        <taxon>Pezizomycotina</taxon>
        <taxon>Eurotiomycetes</taxon>
        <taxon>Eurotiomycetidae</taxon>
        <taxon>Eurotiales</taxon>
        <taxon>Aspergillaceae</taxon>
        <taxon>Aspergillus</taxon>
        <taxon>Aspergillus subgen. Circumdati</taxon>
    </lineage>
</organism>
<dbReference type="EMBL" id="SOSA01000115">
    <property type="protein sequence ID" value="THC96392.1"/>
    <property type="molecule type" value="Genomic_DNA"/>
</dbReference>
<dbReference type="InterPro" id="IPR027443">
    <property type="entry name" value="IPNS-like_sf"/>
</dbReference>
<name>A0A4S3JLK9_9EURO</name>
<protein>
    <recommendedName>
        <fullName evidence="3">Fe2OG dioxygenase domain-containing protein</fullName>
    </recommendedName>
</protein>
<dbReference type="Proteomes" id="UP000308092">
    <property type="component" value="Unassembled WGS sequence"/>
</dbReference>
<accession>A0A4S3JLK9</accession>
<dbReference type="RefSeq" id="XP_033431461.1">
    <property type="nucleotide sequence ID" value="XM_033565704.1"/>
</dbReference>
<feature type="domain" description="Fe2OG dioxygenase" evidence="3">
    <location>
        <begin position="211"/>
        <end position="314"/>
    </location>
</feature>
<dbReference type="PANTHER" id="PTHR47990">
    <property type="entry name" value="2-OXOGLUTARATE (2OG) AND FE(II)-DEPENDENT OXYGENASE SUPERFAMILY PROTEIN-RELATED"/>
    <property type="match status" value="1"/>
</dbReference>
<dbReference type="InterPro" id="IPR044861">
    <property type="entry name" value="IPNS-like_FE2OG_OXY"/>
</dbReference>
<dbReference type="GeneID" id="54323706"/>
<evidence type="ECO:0000256" key="1">
    <source>
        <dbReference type="ARBA" id="ARBA00008056"/>
    </source>
</evidence>
<dbReference type="STRING" id="1220188.A0A4S3JLK9"/>
<comment type="similarity">
    <text evidence="1 2">Belongs to the iron/ascorbate-dependent oxidoreductase family.</text>
</comment>
<reference evidence="4 7" key="2">
    <citation type="submission" date="2019-08" db="EMBL/GenBank/DDBJ databases">
        <title>The genome sequence of a newly discovered highly antifungal drug resistant Aspergillus species, Aspergillus tanneri NIH 1004.</title>
        <authorList>
            <person name="Mounaud S."/>
            <person name="Singh I."/>
            <person name="Joardar V."/>
            <person name="Pakala S."/>
            <person name="Pakala S."/>
            <person name="Venepally P."/>
            <person name="Chung J.K."/>
            <person name="Losada L."/>
            <person name="Nierman W.C."/>
        </authorList>
    </citation>
    <scope>NUCLEOTIDE SEQUENCE [LARGE SCALE GENOMIC DNA]</scope>
    <source>
        <strain evidence="4 7">NIH1004</strain>
    </source>
</reference>
<sequence>MSVFKKKPLEARFGTIGAPEHVQREFTQIPIVDLSRLSSSSVEDQKSLAADIYAVATTVGFFYIKNHGIPDEFLDDMQDTARQYFALPLETKMRQYAGTRGNEFIGYHPTSDALPHDAQEHMRVSGGSGFESLAFGYELAGDPDKAEDDQMPTDPCGLYGPNEWPDDAILPDFYPAQLRYYRCLLQFSRRLLQIFALALDVPEDSFDSLVRPHSPSICRLMHYYACNPETEPAATGAHTDICLFTILHQGGVSGLQVKNARQEWIAAPSIPGTLVVNIGDILHYSSNGIFQSTPHRGINLTGEERYSVPFFFNADYNATISCLRDCVSDDRPAITEPFVFGEWMHRQIHGVKSGRS</sequence>
<dbReference type="Pfam" id="PF03171">
    <property type="entry name" value="2OG-FeII_Oxy"/>
    <property type="match status" value="1"/>
</dbReference>
<dbReference type="SUPFAM" id="SSF51197">
    <property type="entry name" value="Clavaminate synthase-like"/>
    <property type="match status" value="1"/>
</dbReference>
<dbReference type="Proteomes" id="UP000324241">
    <property type="component" value="Unassembled WGS sequence"/>
</dbReference>
<evidence type="ECO:0000259" key="3">
    <source>
        <dbReference type="PROSITE" id="PS51471"/>
    </source>
</evidence>
<keyword evidence="2" id="KW-0560">Oxidoreductase</keyword>
<evidence type="ECO:0000313" key="4">
    <source>
        <dbReference type="EMBL" id="KAA8652100.1"/>
    </source>
</evidence>
<dbReference type="GO" id="GO:0016491">
    <property type="term" value="F:oxidoreductase activity"/>
    <property type="evidence" value="ECO:0007669"/>
    <property type="project" value="UniProtKB-KW"/>
</dbReference>
<dbReference type="InterPro" id="IPR050231">
    <property type="entry name" value="Iron_ascorbate_oxido_reductase"/>
</dbReference>
<dbReference type="GO" id="GO:0044283">
    <property type="term" value="P:small molecule biosynthetic process"/>
    <property type="evidence" value="ECO:0007669"/>
    <property type="project" value="UniProtKB-ARBA"/>
</dbReference>
<reference evidence="5 6" key="1">
    <citation type="submission" date="2019-03" db="EMBL/GenBank/DDBJ databases">
        <title>The genome sequence of a newly discovered highly antifungal drug resistant Aspergillus species, Aspergillus tanneri NIH 1004.</title>
        <authorList>
            <person name="Mounaud S."/>
            <person name="Singh I."/>
            <person name="Joardar V."/>
            <person name="Pakala S."/>
            <person name="Pakala S."/>
            <person name="Venepally P."/>
            <person name="Hoover J."/>
            <person name="Nierman W."/>
            <person name="Chung J."/>
            <person name="Losada L."/>
        </authorList>
    </citation>
    <scope>NUCLEOTIDE SEQUENCE [LARGE SCALE GENOMIC DNA]</scope>
    <source>
        <strain evidence="5 6">NIH1004</strain>
    </source>
</reference>
<dbReference type="AlphaFoldDB" id="A0A4S3JLK9"/>
<dbReference type="Gene3D" id="2.60.120.330">
    <property type="entry name" value="B-lactam Antibiotic, Isopenicillin N Synthase, Chain"/>
    <property type="match status" value="1"/>
</dbReference>
<gene>
    <name evidence="4" type="ORF">ATNIH1004_001004</name>
    <name evidence="5" type="ORF">EYZ11_004126</name>
</gene>
<dbReference type="VEuPathDB" id="FungiDB:EYZ11_004126"/>
<dbReference type="GO" id="GO:0046872">
    <property type="term" value="F:metal ion binding"/>
    <property type="evidence" value="ECO:0007669"/>
    <property type="project" value="UniProtKB-KW"/>
</dbReference>
<keyword evidence="6" id="KW-1185">Reference proteome</keyword>
<evidence type="ECO:0000313" key="6">
    <source>
        <dbReference type="Proteomes" id="UP000308092"/>
    </source>
</evidence>
<evidence type="ECO:0000256" key="2">
    <source>
        <dbReference type="RuleBase" id="RU003682"/>
    </source>
</evidence>
<keyword evidence="2" id="KW-0479">Metal-binding</keyword>
<keyword evidence="2" id="KW-0408">Iron</keyword>
<proteinExistence type="inferred from homology"/>
<evidence type="ECO:0000313" key="5">
    <source>
        <dbReference type="EMBL" id="THC96392.1"/>
    </source>
</evidence>
<dbReference type="InterPro" id="IPR026992">
    <property type="entry name" value="DIOX_N"/>
</dbReference>
<evidence type="ECO:0000313" key="7">
    <source>
        <dbReference type="Proteomes" id="UP000324241"/>
    </source>
</evidence>